<organism evidence="2 3">
    <name type="scientific">Eragrostis curvula</name>
    <name type="common">weeping love grass</name>
    <dbReference type="NCBI Taxonomy" id="38414"/>
    <lineage>
        <taxon>Eukaryota</taxon>
        <taxon>Viridiplantae</taxon>
        <taxon>Streptophyta</taxon>
        <taxon>Embryophyta</taxon>
        <taxon>Tracheophyta</taxon>
        <taxon>Spermatophyta</taxon>
        <taxon>Magnoliopsida</taxon>
        <taxon>Liliopsida</taxon>
        <taxon>Poales</taxon>
        <taxon>Poaceae</taxon>
        <taxon>PACMAD clade</taxon>
        <taxon>Chloridoideae</taxon>
        <taxon>Eragrostideae</taxon>
        <taxon>Eragrostidinae</taxon>
        <taxon>Eragrostis</taxon>
    </lineage>
</organism>
<evidence type="ECO:0000313" key="3">
    <source>
        <dbReference type="Proteomes" id="UP000324897"/>
    </source>
</evidence>
<keyword evidence="3" id="KW-1185">Reference proteome</keyword>
<feature type="compositionally biased region" description="Basic and acidic residues" evidence="1">
    <location>
        <begin position="1"/>
        <end position="16"/>
    </location>
</feature>
<gene>
    <name evidence="2" type="ORF">EJB05_32941</name>
</gene>
<sequence length="86" mass="9716">MEKGQARRPVDLRDSGPDSVRPRLCSPRKATALPPESAIRTSKQEARKQATEAGRWGCPRHAVDETSWNSARASSRPCRLQRQYRT</sequence>
<name>A0A5J9U0I6_9POAL</name>
<evidence type="ECO:0000256" key="1">
    <source>
        <dbReference type="SAM" id="MobiDB-lite"/>
    </source>
</evidence>
<evidence type="ECO:0000313" key="2">
    <source>
        <dbReference type="EMBL" id="TVU16937.1"/>
    </source>
</evidence>
<dbReference type="Gramene" id="TVU16937">
    <property type="protein sequence ID" value="TVU16937"/>
    <property type="gene ID" value="EJB05_32941"/>
</dbReference>
<feature type="non-terminal residue" evidence="2">
    <location>
        <position position="1"/>
    </location>
</feature>
<proteinExistence type="predicted"/>
<dbReference type="Proteomes" id="UP000324897">
    <property type="component" value="Chromosome 7"/>
</dbReference>
<comment type="caution">
    <text evidence="2">The sequence shown here is derived from an EMBL/GenBank/DDBJ whole genome shotgun (WGS) entry which is preliminary data.</text>
</comment>
<reference evidence="2 3" key="1">
    <citation type="journal article" date="2019" name="Sci. Rep.">
        <title>A high-quality genome of Eragrostis curvula grass provides insights into Poaceae evolution and supports new strategies to enhance forage quality.</title>
        <authorList>
            <person name="Carballo J."/>
            <person name="Santos B.A.C.M."/>
            <person name="Zappacosta D."/>
            <person name="Garbus I."/>
            <person name="Selva J.P."/>
            <person name="Gallo C.A."/>
            <person name="Diaz A."/>
            <person name="Albertini E."/>
            <person name="Caccamo M."/>
            <person name="Echenique V."/>
        </authorList>
    </citation>
    <scope>NUCLEOTIDE SEQUENCE [LARGE SCALE GENOMIC DNA]</scope>
    <source>
        <strain evidence="3">cv. Victoria</strain>
        <tissue evidence="2">Leaf</tissue>
    </source>
</reference>
<accession>A0A5J9U0I6</accession>
<feature type="region of interest" description="Disordered" evidence="1">
    <location>
        <begin position="1"/>
        <end position="86"/>
    </location>
</feature>
<protein>
    <submittedName>
        <fullName evidence="2">Uncharacterized protein</fullName>
    </submittedName>
</protein>
<dbReference type="AlphaFoldDB" id="A0A5J9U0I6"/>
<dbReference type="EMBL" id="RWGY01000029">
    <property type="protein sequence ID" value="TVU16937.1"/>
    <property type="molecule type" value="Genomic_DNA"/>
</dbReference>